<evidence type="ECO:0000259" key="3">
    <source>
        <dbReference type="Pfam" id="PF01408"/>
    </source>
</evidence>
<comment type="caution">
    <text evidence="5">The sequence shown here is derived from an EMBL/GenBank/DDBJ whole genome shotgun (WGS) entry which is preliminary data.</text>
</comment>
<dbReference type="SUPFAM" id="SSF55347">
    <property type="entry name" value="Glyceraldehyde-3-phosphate dehydrogenase-like, C-terminal domain"/>
    <property type="match status" value="1"/>
</dbReference>
<dbReference type="GO" id="GO:0016491">
    <property type="term" value="F:oxidoreductase activity"/>
    <property type="evidence" value="ECO:0007669"/>
    <property type="project" value="UniProtKB-KW"/>
</dbReference>
<reference evidence="5 6" key="1">
    <citation type="submission" date="2018-11" db="EMBL/GenBank/DDBJ databases">
        <title>Genome sequencing and assembly of Clostridium tagluense strain A121.</title>
        <authorList>
            <person name="Murakami T."/>
            <person name="Segawa T."/>
            <person name="Shcherbakova V.A."/>
            <person name="Mori H."/>
            <person name="Yoshimura Y."/>
        </authorList>
    </citation>
    <scope>NUCLEOTIDE SEQUENCE [LARGE SCALE GENOMIC DNA]</scope>
    <source>
        <strain evidence="5 6">A121</strain>
    </source>
</reference>
<dbReference type="Pfam" id="PF22725">
    <property type="entry name" value="GFO_IDH_MocA_C3"/>
    <property type="match status" value="1"/>
</dbReference>
<dbReference type="GO" id="GO:0000166">
    <property type="term" value="F:nucleotide binding"/>
    <property type="evidence" value="ECO:0007669"/>
    <property type="project" value="InterPro"/>
</dbReference>
<keyword evidence="2" id="KW-0560">Oxidoreductase</keyword>
<organism evidence="5 6">
    <name type="scientific">Clostridium tagluense</name>
    <dbReference type="NCBI Taxonomy" id="360422"/>
    <lineage>
        <taxon>Bacteria</taxon>
        <taxon>Bacillati</taxon>
        <taxon>Bacillota</taxon>
        <taxon>Clostridia</taxon>
        <taxon>Eubacteriales</taxon>
        <taxon>Clostridiaceae</taxon>
        <taxon>Clostridium</taxon>
    </lineage>
</organism>
<dbReference type="Gene3D" id="3.30.360.10">
    <property type="entry name" value="Dihydrodipicolinate Reductase, domain 2"/>
    <property type="match status" value="1"/>
</dbReference>
<dbReference type="RefSeq" id="WP_233439654.1">
    <property type="nucleotide sequence ID" value="NZ_BHYK01000002.1"/>
</dbReference>
<dbReference type="EMBL" id="BHYK01000002">
    <property type="protein sequence ID" value="GCD08713.1"/>
    <property type="molecule type" value="Genomic_DNA"/>
</dbReference>
<dbReference type="InterPro" id="IPR055170">
    <property type="entry name" value="GFO_IDH_MocA-like_dom"/>
</dbReference>
<dbReference type="InterPro" id="IPR000683">
    <property type="entry name" value="Gfo/Idh/MocA-like_OxRdtase_N"/>
</dbReference>
<feature type="domain" description="Gfo/Idh/MocA-like oxidoreductase N-terminal" evidence="3">
    <location>
        <begin position="43"/>
        <end position="143"/>
    </location>
</feature>
<gene>
    <name evidence="5" type="ORF">Ctaglu_03360</name>
</gene>
<keyword evidence="6" id="KW-1185">Reference proteome</keyword>
<protein>
    <submittedName>
        <fullName evidence="5">NDP-hexose-3-ketoreductase</fullName>
    </submittedName>
</protein>
<dbReference type="PANTHER" id="PTHR22604">
    <property type="entry name" value="OXIDOREDUCTASES"/>
    <property type="match status" value="1"/>
</dbReference>
<dbReference type="Proteomes" id="UP000287872">
    <property type="component" value="Unassembled WGS sequence"/>
</dbReference>
<accession>A0A401UGN5</accession>
<name>A0A401UGN5_9CLOT</name>
<evidence type="ECO:0000259" key="4">
    <source>
        <dbReference type="Pfam" id="PF22725"/>
    </source>
</evidence>
<dbReference type="AlphaFoldDB" id="A0A401UGN5"/>
<evidence type="ECO:0000256" key="1">
    <source>
        <dbReference type="ARBA" id="ARBA00010928"/>
    </source>
</evidence>
<dbReference type="InterPro" id="IPR050984">
    <property type="entry name" value="Gfo/Idh/MocA_domain"/>
</dbReference>
<feature type="domain" description="GFO/IDH/MocA-like oxidoreductase" evidence="4">
    <location>
        <begin position="153"/>
        <end position="267"/>
    </location>
</feature>
<proteinExistence type="inferred from homology"/>
<dbReference type="Pfam" id="PF01408">
    <property type="entry name" value="GFO_IDH_MocA"/>
    <property type="match status" value="1"/>
</dbReference>
<comment type="similarity">
    <text evidence="1">Belongs to the Gfo/Idh/MocA family.</text>
</comment>
<dbReference type="Gene3D" id="3.40.50.720">
    <property type="entry name" value="NAD(P)-binding Rossmann-like Domain"/>
    <property type="match status" value="1"/>
</dbReference>
<dbReference type="SUPFAM" id="SSF51735">
    <property type="entry name" value="NAD(P)-binding Rossmann-fold domains"/>
    <property type="match status" value="1"/>
</dbReference>
<evidence type="ECO:0000313" key="6">
    <source>
        <dbReference type="Proteomes" id="UP000287872"/>
    </source>
</evidence>
<dbReference type="InterPro" id="IPR036291">
    <property type="entry name" value="NAD(P)-bd_dom_sf"/>
</dbReference>
<sequence>MNKLRIGILGPSDIALRRFLPALKSSRCFVYEGVAIAKPHERNQFFDDQDLSMVLKKSQARAENFRREFEGRIFNSYQDLLSSDNIEAVYIPLPPALHYVWAKKALEYGKHVLLEKPFTTNLEDTKKLLRIADQKQLALHENYAFCYHTQINKIFELIDNREIGEIRQIRVAFGFPYRGATDFRYDKNLGGGALLDCGGYPIKLSTLLLGKTTRIMTATLNMAKEQNIDVFGSATLENDAHITAQVSFGMDNSYKCEMEIWGSEGCIYAPRIFTTPANFKPTVLLKKQEDRVFKIDMNDQFLGSINHFYDCIVDNVVRIESYGKIEMQGRQIDDIFKIARNRGVNI</sequence>
<evidence type="ECO:0000313" key="5">
    <source>
        <dbReference type="EMBL" id="GCD08713.1"/>
    </source>
</evidence>
<evidence type="ECO:0000256" key="2">
    <source>
        <dbReference type="ARBA" id="ARBA00023002"/>
    </source>
</evidence>
<dbReference type="PANTHER" id="PTHR22604:SF105">
    <property type="entry name" value="TRANS-1,2-DIHYDROBENZENE-1,2-DIOL DEHYDROGENASE"/>
    <property type="match status" value="1"/>
</dbReference>